<dbReference type="AlphaFoldDB" id="A0A813K465"/>
<dbReference type="GO" id="GO:0016757">
    <property type="term" value="F:glycosyltransferase activity"/>
    <property type="evidence" value="ECO:0007669"/>
    <property type="project" value="UniProtKB-KW"/>
</dbReference>
<protein>
    <recommendedName>
        <fullName evidence="7">Hexosyltransferase</fullName>
    </recommendedName>
</protein>
<dbReference type="GO" id="GO:0046872">
    <property type="term" value="F:metal ion binding"/>
    <property type="evidence" value="ECO:0007669"/>
    <property type="project" value="UniProtKB-KW"/>
</dbReference>
<evidence type="ECO:0000256" key="2">
    <source>
        <dbReference type="ARBA" id="ARBA00022676"/>
    </source>
</evidence>
<dbReference type="GO" id="GO:0005794">
    <property type="term" value="C:Golgi apparatus"/>
    <property type="evidence" value="ECO:0007669"/>
    <property type="project" value="TreeGrafter"/>
</dbReference>
<dbReference type="InterPro" id="IPR002495">
    <property type="entry name" value="Glyco_trans_8"/>
</dbReference>
<evidence type="ECO:0008006" key="7">
    <source>
        <dbReference type="Google" id="ProtNLM"/>
    </source>
</evidence>
<dbReference type="PANTHER" id="PTHR13778:SF47">
    <property type="entry name" value="LIPOPOLYSACCHARIDE 1,3-GALACTOSYLTRANSFERASE"/>
    <property type="match status" value="1"/>
</dbReference>
<keyword evidence="4" id="KW-0479">Metal-binding</keyword>
<gene>
    <name evidence="5" type="ORF">PGLA2088_LOCUS28827</name>
</gene>
<comment type="caution">
    <text evidence="5">The sequence shown here is derived from an EMBL/GenBank/DDBJ whole genome shotgun (WGS) entry which is preliminary data.</text>
</comment>
<keyword evidence="2" id="KW-0328">Glycosyltransferase</keyword>
<dbReference type="PANTHER" id="PTHR13778">
    <property type="entry name" value="GLYCOSYLTRANSFERASE 8 DOMAIN-CONTAINING PROTEIN"/>
    <property type="match status" value="1"/>
</dbReference>
<dbReference type="EMBL" id="CAJNNW010028036">
    <property type="protein sequence ID" value="CAE8694372.1"/>
    <property type="molecule type" value="Genomic_DNA"/>
</dbReference>
<comment type="similarity">
    <text evidence="1">Belongs to the glycosyltransferase 8 family.</text>
</comment>
<sequence length="463" mass="51945">VVAIAVFLTSRQLHLHADASQHLQPANVVAPIHICLCSDDSDLRAAAVAMRSAYINAREPQRLVFHFVTTTELLNRFVPEVNLEVHHDTLSMQQLHAQLAIREGSSSWAEISVFQFVPYFLQDFVKLRNVGLASRIATASRVIYLSTDTITLGDIGSLNALNLNGMAVATVKSCSLRLRNIIDFDKLEVLKLRDKHLRPDDCIANNALMVIDLVKWKMQNISGKMLDWHNHSNQQSQEDEPWTGGDFVLPAFLLALRGNFLDLGMDWLCTGLGNEYSSAAESKALRERGFDHSHAVQLNVTTSDRGEFRPGLHACSSKSKLLHYRGIYTPWNEYLAPQFHPLCAMPEGVRPPSSAGWSREGDPDTKQVTCDDLTFIHCSSIWRAYLSQEADCGLKDFDKEWRPHTARVAQLVKAKEKELRKEKELKEIAMGKVRVIATRIADVLRKPGSIPISEESQDVVFAP</sequence>
<dbReference type="Pfam" id="PF01501">
    <property type="entry name" value="Glyco_transf_8"/>
    <property type="match status" value="1"/>
</dbReference>
<evidence type="ECO:0000313" key="5">
    <source>
        <dbReference type="EMBL" id="CAE8694372.1"/>
    </source>
</evidence>
<organism evidence="5 6">
    <name type="scientific">Polarella glacialis</name>
    <name type="common">Dinoflagellate</name>
    <dbReference type="NCBI Taxonomy" id="89957"/>
    <lineage>
        <taxon>Eukaryota</taxon>
        <taxon>Sar</taxon>
        <taxon>Alveolata</taxon>
        <taxon>Dinophyceae</taxon>
        <taxon>Suessiales</taxon>
        <taxon>Suessiaceae</taxon>
        <taxon>Polarella</taxon>
    </lineage>
</organism>
<evidence type="ECO:0000313" key="6">
    <source>
        <dbReference type="Proteomes" id="UP000626109"/>
    </source>
</evidence>
<dbReference type="Gene3D" id="3.90.550.10">
    <property type="entry name" value="Spore Coat Polysaccharide Biosynthesis Protein SpsA, Chain A"/>
    <property type="match status" value="1"/>
</dbReference>
<name>A0A813K465_POLGL</name>
<feature type="non-terminal residue" evidence="5">
    <location>
        <position position="1"/>
    </location>
</feature>
<dbReference type="InterPro" id="IPR050748">
    <property type="entry name" value="Glycosyltrans_8_dom-fam"/>
</dbReference>
<accession>A0A813K465</accession>
<proteinExistence type="inferred from homology"/>
<keyword evidence="3" id="KW-0808">Transferase</keyword>
<evidence type="ECO:0000256" key="1">
    <source>
        <dbReference type="ARBA" id="ARBA00006351"/>
    </source>
</evidence>
<evidence type="ECO:0000256" key="4">
    <source>
        <dbReference type="ARBA" id="ARBA00022723"/>
    </source>
</evidence>
<reference evidence="5" key="1">
    <citation type="submission" date="2021-02" db="EMBL/GenBank/DDBJ databases">
        <authorList>
            <person name="Dougan E. K."/>
            <person name="Rhodes N."/>
            <person name="Thang M."/>
            <person name="Chan C."/>
        </authorList>
    </citation>
    <scope>NUCLEOTIDE SEQUENCE</scope>
</reference>
<dbReference type="SUPFAM" id="SSF53448">
    <property type="entry name" value="Nucleotide-diphospho-sugar transferases"/>
    <property type="match status" value="1"/>
</dbReference>
<dbReference type="InterPro" id="IPR029044">
    <property type="entry name" value="Nucleotide-diphossugar_trans"/>
</dbReference>
<dbReference type="Proteomes" id="UP000626109">
    <property type="component" value="Unassembled WGS sequence"/>
</dbReference>
<evidence type="ECO:0000256" key="3">
    <source>
        <dbReference type="ARBA" id="ARBA00022679"/>
    </source>
</evidence>